<dbReference type="AlphaFoldDB" id="A0A4Q9DNM5"/>
<dbReference type="Pfam" id="PF13559">
    <property type="entry name" value="DUF4129"/>
    <property type="match status" value="1"/>
</dbReference>
<feature type="transmembrane region" description="Helical" evidence="2">
    <location>
        <begin position="215"/>
        <end position="233"/>
    </location>
</feature>
<evidence type="ECO:0000313" key="5">
    <source>
        <dbReference type="Proteomes" id="UP000293142"/>
    </source>
</evidence>
<dbReference type="Proteomes" id="UP000293142">
    <property type="component" value="Unassembled WGS sequence"/>
</dbReference>
<feature type="transmembrane region" description="Helical" evidence="2">
    <location>
        <begin position="189"/>
        <end position="208"/>
    </location>
</feature>
<dbReference type="EMBL" id="SIRE01000017">
    <property type="protein sequence ID" value="TBL75387.1"/>
    <property type="molecule type" value="Genomic_DNA"/>
</dbReference>
<feature type="domain" description="Protein-glutamine gamma-glutamyltransferase-like C-terminal" evidence="3">
    <location>
        <begin position="367"/>
        <end position="435"/>
    </location>
</feature>
<dbReference type="OrthoDB" id="2663086at2"/>
<evidence type="ECO:0000313" key="4">
    <source>
        <dbReference type="EMBL" id="TBL75387.1"/>
    </source>
</evidence>
<keyword evidence="2" id="KW-0472">Membrane</keyword>
<feature type="transmembrane region" description="Helical" evidence="2">
    <location>
        <begin position="70"/>
        <end position="94"/>
    </location>
</feature>
<protein>
    <submittedName>
        <fullName evidence="4">DUF4129 domain-containing protein</fullName>
    </submittedName>
</protein>
<feature type="transmembrane region" description="Helical" evidence="2">
    <location>
        <begin position="149"/>
        <end position="169"/>
    </location>
</feature>
<name>A0A4Q9DNM5_9BACL</name>
<organism evidence="4 5">
    <name type="scientific">Paenibacillus thalictri</name>
    <dbReference type="NCBI Taxonomy" id="2527873"/>
    <lineage>
        <taxon>Bacteria</taxon>
        <taxon>Bacillati</taxon>
        <taxon>Bacillota</taxon>
        <taxon>Bacilli</taxon>
        <taxon>Bacillales</taxon>
        <taxon>Paenibacillaceae</taxon>
        <taxon>Paenibacillus</taxon>
    </lineage>
</organism>
<feature type="region of interest" description="Disordered" evidence="1">
    <location>
        <begin position="391"/>
        <end position="410"/>
    </location>
</feature>
<keyword evidence="5" id="KW-1185">Reference proteome</keyword>
<proteinExistence type="predicted"/>
<feature type="transmembrane region" description="Helical" evidence="2">
    <location>
        <begin position="268"/>
        <end position="289"/>
    </location>
</feature>
<evidence type="ECO:0000256" key="1">
    <source>
        <dbReference type="SAM" id="MobiDB-lite"/>
    </source>
</evidence>
<feature type="transmembrane region" description="Helical" evidence="2">
    <location>
        <begin position="42"/>
        <end position="58"/>
    </location>
</feature>
<feature type="transmembrane region" description="Helical" evidence="2">
    <location>
        <begin position="114"/>
        <end position="137"/>
    </location>
</feature>
<gene>
    <name evidence="4" type="ORF">EYB31_23590</name>
</gene>
<reference evidence="4 5" key="1">
    <citation type="submission" date="2019-02" db="EMBL/GenBank/DDBJ databases">
        <title>Paenibacillus sp. nov., isolated from surface-sterilized tissue of Thalictrum simplex L.</title>
        <authorList>
            <person name="Tuo L."/>
        </authorList>
    </citation>
    <scope>NUCLEOTIDE SEQUENCE [LARGE SCALE GENOMIC DNA]</scope>
    <source>
        <strain evidence="4 5">N2SHLJ1</strain>
    </source>
</reference>
<keyword evidence="2" id="KW-1133">Transmembrane helix</keyword>
<evidence type="ECO:0000259" key="3">
    <source>
        <dbReference type="Pfam" id="PF13559"/>
    </source>
</evidence>
<feature type="transmembrane region" description="Helical" evidence="2">
    <location>
        <begin position="14"/>
        <end position="36"/>
    </location>
</feature>
<dbReference type="InterPro" id="IPR025403">
    <property type="entry name" value="TgpA-like_C"/>
</dbReference>
<accession>A0A4Q9DNM5</accession>
<evidence type="ECO:0000256" key="2">
    <source>
        <dbReference type="SAM" id="Phobius"/>
    </source>
</evidence>
<sequence length="445" mass="50011">MSEYMTSRSLAKALLRGAVELLLFLPPFLLAAVYLLDGSLRWLWLVLLPVAYVVGYAAQSAINLRKLYALLLLAAATAAVHTLIFYFLGLAWYVTGPFALLAAFRGIRSADMSWEASFPVGLNAIGILIYFIVSVMVRFVESFQPYVPVLTGCGVIALAVALFIANQAHIRQETLSGKKAPSVASSVLWQNRMMIGLLLIVIAVVALFRELRDVFLQLRDAVIAAILWLLSLLPDTKQTPEGAAQPKPPMDQGVPAQPAAWLVWLEQAAIVLAEAAAVLLIVYGLYKLLRKLPPLVKRIYLWCIAALRMGEKLESREGYEDNVESLVDWNGLGGKFAERLKNWRTALARKKIRWEDLEDNGERVRFLYKRWLQRHIARGYAYKPFLTPQETGNELDNPRRHTAGHQTGGDSELVEWYEHARYGERLPTDAQAQILKNKLERANQE</sequence>
<dbReference type="RefSeq" id="WP_131015877.1">
    <property type="nucleotide sequence ID" value="NZ_SIRE01000017.1"/>
</dbReference>
<keyword evidence="2" id="KW-0812">Transmembrane</keyword>
<comment type="caution">
    <text evidence="4">The sequence shown here is derived from an EMBL/GenBank/DDBJ whole genome shotgun (WGS) entry which is preliminary data.</text>
</comment>